<protein>
    <submittedName>
        <fullName evidence="1">Uncharacterized protein</fullName>
    </submittedName>
</protein>
<evidence type="ECO:0000313" key="2">
    <source>
        <dbReference type="Proteomes" id="UP000567067"/>
    </source>
</evidence>
<evidence type="ECO:0000313" key="1">
    <source>
        <dbReference type="EMBL" id="MBA9088780.1"/>
    </source>
</evidence>
<reference evidence="1 2" key="1">
    <citation type="submission" date="2020-08" db="EMBL/GenBank/DDBJ databases">
        <title>Genomic Encyclopedia of Type Strains, Phase III (KMG-III): the genomes of soil and plant-associated and newly described type strains.</title>
        <authorList>
            <person name="Whitman W."/>
        </authorList>
    </citation>
    <scope>NUCLEOTIDE SEQUENCE [LARGE SCALE GENOMIC DNA]</scope>
    <source>
        <strain evidence="1 2">CECT 8693</strain>
    </source>
</reference>
<accession>A0A7W3SYZ9</accession>
<sequence length="567" mass="66450">MIFYDFEVFIHDWLVVLNNTDDHSSTTIVNDPNQLKQFYVRHRNDIWVGYNSRQYDQYIFKAILCDFNPKETNDFIIVEKKKGWQFSRLLQKIQLNNFDIMTSFHGLKQLEAFMGNDIRESDVPFNLDRKLTQEELQSVIKYCKHDVEQTMEVFLNRLEEFESQISLLKAFDLPLSYIGKTKAQLSAIILGANRMSRDDEFDITIPDTLKVNKYRHIVDWYVNPDNRDYKKQLDIEVAGVPHTFAWGGLHGAILNYQGKGIFINIDVASYYPALMIEYGFSSRNIADPDKYRQIRDERIRLKAEKNPMQAPYKIVLNGTYGAMKDKFNHLFDPLQANNVCVGGQLLLLDLIEQLEGSCELIQSNTDGLIVKVRRSRDIDKVKSICAEWEKRTRMVLEFEQFERIYQKDVNNYLIVHTDGSYKSKGAYVKELDVLDYDLAIVNKAIVEYFINGITPEQTIMTADKLIDFQKVVKVSDKYSYAVHCGQRRPEKVLRVFASRGRDDGSIYKMKLKKLKDWPAELRPEKFANTPEKCFIINENINNMPIPRKLDRKWYIEEAKKRIDAFLK</sequence>
<dbReference type="SUPFAM" id="SSF56672">
    <property type="entry name" value="DNA/RNA polymerases"/>
    <property type="match status" value="1"/>
</dbReference>
<dbReference type="SUPFAM" id="SSF53098">
    <property type="entry name" value="Ribonuclease H-like"/>
    <property type="match status" value="1"/>
</dbReference>
<dbReference type="InterPro" id="IPR043502">
    <property type="entry name" value="DNA/RNA_pol_sf"/>
</dbReference>
<gene>
    <name evidence="1" type="ORF">FHR92_005313</name>
</gene>
<dbReference type="RefSeq" id="WP_182540582.1">
    <property type="nucleotide sequence ID" value="NZ_JACJIP010000071.1"/>
</dbReference>
<dbReference type="EMBL" id="JACJIP010000071">
    <property type="protein sequence ID" value="MBA9088780.1"/>
    <property type="molecule type" value="Genomic_DNA"/>
</dbReference>
<dbReference type="InterPro" id="IPR012337">
    <property type="entry name" value="RNaseH-like_sf"/>
</dbReference>
<dbReference type="InterPro" id="IPR023211">
    <property type="entry name" value="DNA_pol_palm_dom_sf"/>
</dbReference>
<dbReference type="Gene3D" id="3.90.1600.10">
    <property type="entry name" value="Palm domain of DNA polymerase"/>
    <property type="match status" value="1"/>
</dbReference>
<keyword evidence="2" id="KW-1185">Reference proteome</keyword>
<name>A0A7W3SYZ9_9BACL</name>
<comment type="caution">
    <text evidence="1">The sequence shown here is derived from an EMBL/GenBank/DDBJ whole genome shotgun (WGS) entry which is preliminary data.</text>
</comment>
<organism evidence="1 2">
    <name type="scientific">Fontibacillus solani</name>
    <dbReference type="NCBI Taxonomy" id="1572857"/>
    <lineage>
        <taxon>Bacteria</taxon>
        <taxon>Bacillati</taxon>
        <taxon>Bacillota</taxon>
        <taxon>Bacilli</taxon>
        <taxon>Bacillales</taxon>
        <taxon>Paenibacillaceae</taxon>
        <taxon>Fontibacillus</taxon>
    </lineage>
</organism>
<proteinExistence type="predicted"/>
<dbReference type="Proteomes" id="UP000567067">
    <property type="component" value="Unassembled WGS sequence"/>
</dbReference>
<dbReference type="AlphaFoldDB" id="A0A7W3SYZ9"/>